<sequence>MSTETPDPAPFDFDDPDITQDERLTAIRTRLTRRLDSAAQPSRSINQWHATQARYLHTTKQLGELAGRAPRILSVIRHALREAFALDPDTLLFREPLPPQPARQVDNLMDRTLALFRDPGVPINLHHFTALSLAGDPERALPFNAWEALSRVSKLNLPARTNAAMKGYWEHLAPGSWRSRGERWAELRKTAFADQAFLAHQVFQLSTVGYAMVKQLVDAPSAEARQRAGGAWATVQVGTLAWPHASVGALAIPGALHIYRTGAADGPQVIYLPGLLCAFHEFRSWRQAQQDLPERVQRSLLSESWHYLPLKRQANIPLQPGVMVQGDALAHSAQALLDEQWNNEWGAVLSLDYTAPSAPGTPLPSRRASRLLGFIEKGRKRMSRGLPFGKSLDALLEWDRQRRQHEIVLGSQSSDLPLKACDRELRRYASAVLALWVNNDLRQPSEAYQAILALEKDHQAQAEIVNQWLQCEDVKLFNVSFWLERPSGTHKRALLILNAQRRALRQAAQLEHQLGLIKQTHLDRLLEVLNTPLATQRGNSDTRVLQVSVGNHPDNAYRLMSVFVVTTVRALAEPNLRQPVMLVVGGEFGGLAVFEHLERLSQGLRASFGSRDGSVLWRYIGRDVRSAARFSLAKSVHVGYSAVDHDVLYEDFKAQVEHHARLHKRLDEPGRLFSEVSDVALGRQLLAQELREHLSVPINQSRTLALANVAFMRFAAEQGESQPAWLATATADQRKPYKRLQRRYVSSALALESRLWQILPPLHAFARGLLMAQLKQDGFSELDVDKPLLDMPDDVGAQYCGWFSSQCVVGDRHVKKIVSSEHTTFSLMELALHNLDALAPWTEWRLNRARYLQPEWKERLNPRYLIKTLSALDIGGHYDALIQRAFSPAPTGLFRPLIDRATQHLAYMQVYSTARRGLSSAGQSLFNTGLSARLPADLDKNGHQISLSFVRLRGYTMEHDRHIAGVLVIIDQLNLLCLVYWPAATVFPVLAEFSTWERARTALHQLNAMPGGIKDLARRVAPGWEHEALASYPGRGALPMPSRHLTRFLPTPEAHDSVLAAVEAIGRLFREFKIKHTLPVADVQAIEAHIQEQIDAAPTAWLDFVPAAHSDIQALLAHAHMLEIQQRAHARATSSATLARYREQRLGDQWNASLRGILSFVPLLGTVIGLYELFLAAKRYHHSRRPEDAVDVAFLTLMVFIDLLSLFVPGPKTSKTAGVRSGLNQLHRRGSHLSLPPAPRPVKVLERLSKPLSTEGALPLQGLGEKGVYVKNGELFLVDGEHRYPVYRRGDESALRVKSPGGEAEGELLLYIREDREWSLGADAPQPGPSSGALNPWREPVPVLREWQPPTIRAGTESSIRRSSAPANYWFEWRADVSTERLSTFSDEGVFKVQVAPPGASYNVILVGTTYDTVTASGIGYYRLLAQGDNAPHSGIAFITRDKSMDLPALLEIERWTTTARREQPIPVSRTLTGEWQLHTPLFEKPLEQYVKTAFPTMTTASRAAVVARLVQLANSSRYPTATHLLTIRATLDNWLTRTLKGVGQTDDLLKMLTSLHRKGRALYIGYDGTTEGFTRVDFKAPKLDRSLRSNIGNAAVTDVRDTVQRAAVREVLEGQGFIVHEVPMTRGKTFTYELIAVHPESPSNKMYYVALHWFDRPSFAIDTRLVDSWVNVAIERNLQKPLFTGVKRAMREGRLERIMAGIQWARERNVEPSVYFVKVSPTWP</sequence>
<gene>
    <name evidence="2" type="ORF">AYR47_28485</name>
</gene>
<dbReference type="Proteomes" id="UP000070516">
    <property type="component" value="Chromosome"/>
</dbReference>
<name>A0A127I5N4_PSEAZ</name>
<dbReference type="EMBL" id="CP014546">
    <property type="protein sequence ID" value="AMN82003.1"/>
    <property type="molecule type" value="Genomic_DNA"/>
</dbReference>
<dbReference type="InterPro" id="IPR046673">
    <property type="entry name" value="ToxA_N"/>
</dbReference>
<dbReference type="RefSeq" id="WP_061449161.1">
    <property type="nucleotide sequence ID" value="NZ_CP014546.1"/>
</dbReference>
<dbReference type="Pfam" id="PF20178">
    <property type="entry name" value="ToxA_N"/>
    <property type="match status" value="2"/>
</dbReference>
<evidence type="ECO:0000313" key="2">
    <source>
        <dbReference type="EMBL" id="AMN82003.1"/>
    </source>
</evidence>
<dbReference type="KEGG" id="pazo:AYR47_28485"/>
<feature type="domain" description="Dermonecrotic toxin N-terminal" evidence="1">
    <location>
        <begin position="759"/>
        <end position="1020"/>
    </location>
</feature>
<reference evidence="2 3" key="1">
    <citation type="submission" date="2016-02" db="EMBL/GenBank/DDBJ databases">
        <title>Complete genome sequence of Pseudomonas azotoformans S4.</title>
        <authorList>
            <person name="Fang Y."/>
            <person name="Wu L."/>
            <person name="Feng G."/>
        </authorList>
    </citation>
    <scope>NUCLEOTIDE SEQUENCE [LARGE SCALE GENOMIC DNA]</scope>
    <source>
        <strain evidence="2 3">S4</strain>
    </source>
</reference>
<accession>A0A127I5N4</accession>
<protein>
    <recommendedName>
        <fullName evidence="1">Dermonecrotic toxin N-terminal domain-containing protein</fullName>
    </recommendedName>
</protein>
<organism evidence="2 3">
    <name type="scientific">Pseudomonas azotoformans</name>
    <dbReference type="NCBI Taxonomy" id="47878"/>
    <lineage>
        <taxon>Bacteria</taxon>
        <taxon>Pseudomonadati</taxon>
        <taxon>Pseudomonadota</taxon>
        <taxon>Gammaproteobacteria</taxon>
        <taxon>Pseudomonadales</taxon>
        <taxon>Pseudomonadaceae</taxon>
        <taxon>Pseudomonas</taxon>
    </lineage>
</organism>
<proteinExistence type="predicted"/>
<feature type="domain" description="Dermonecrotic toxin N-terminal" evidence="1">
    <location>
        <begin position="167"/>
        <end position="297"/>
    </location>
</feature>
<evidence type="ECO:0000259" key="1">
    <source>
        <dbReference type="Pfam" id="PF20178"/>
    </source>
</evidence>
<evidence type="ECO:0000313" key="3">
    <source>
        <dbReference type="Proteomes" id="UP000070516"/>
    </source>
</evidence>